<evidence type="ECO:0000313" key="1">
    <source>
        <dbReference type="EMBL" id="MBT1686506.1"/>
    </source>
</evidence>
<name>A0AAP2D6X7_9BACT</name>
<organism evidence="1 2">
    <name type="scientific">Dawidia soli</name>
    <dbReference type="NCBI Taxonomy" id="2782352"/>
    <lineage>
        <taxon>Bacteria</taxon>
        <taxon>Pseudomonadati</taxon>
        <taxon>Bacteroidota</taxon>
        <taxon>Cytophagia</taxon>
        <taxon>Cytophagales</taxon>
        <taxon>Chryseotaleaceae</taxon>
        <taxon>Dawidia</taxon>
    </lineage>
</organism>
<accession>A0AAP2D6X7</accession>
<keyword evidence="2" id="KW-1185">Reference proteome</keyword>
<dbReference type="PANTHER" id="PTHR42754:SF1">
    <property type="entry name" value="LIPOPROTEIN"/>
    <property type="match status" value="1"/>
</dbReference>
<proteinExistence type="predicted"/>
<sequence>MSLRRNSYIFLGLLAVLCACDTKQDFEGGFQNYFVKYYGEDGNQDAVDMVVNADGTALLLGNTQVLGRNKRMVLIKVDARGEMLWQKRYGAMDGNDENAQDLEPTADGNFLVLSNTLYGTDPSTNDNVYDFKVLRVRGDGSVIDSMYFGRNNGKWKTLFAYSITALSNGGFTVTGNSADESIYLDPDSDSDLEDLFALGFNSDFTRAWTTVEDAIPPDEEGRGQSLGEHIGSGIKILEKSPAEFYWFTYSDGLWSTQGDTQYESNFNTWRLNPEGLSNAEVMFSGDPVRREQMVAAIQVPAALGGGYYEFGTSAINNGIVVNPEAWGDLYFCRRNSTRGLIDEGVVRGLSGSFLAHAVAPAVYSNGFLLLGHEKTTLGSTIRLVQVDMASTPRWTATFGAFDKNSRGAAVAELPDGRILLLGTIELETQRKIALFKLNAQGELLD</sequence>
<dbReference type="PANTHER" id="PTHR42754">
    <property type="entry name" value="ENDOGLUCANASE"/>
    <property type="match status" value="1"/>
</dbReference>
<protein>
    <submittedName>
        <fullName evidence="1">Uncharacterized protein</fullName>
    </submittedName>
</protein>
<dbReference type="Proteomes" id="UP001319180">
    <property type="component" value="Unassembled WGS sequence"/>
</dbReference>
<dbReference type="AlphaFoldDB" id="A0AAP2D6X7"/>
<dbReference type="RefSeq" id="WP_254089744.1">
    <property type="nucleotide sequence ID" value="NZ_JAHESC010000009.1"/>
</dbReference>
<dbReference type="EMBL" id="JAHESC010000009">
    <property type="protein sequence ID" value="MBT1686506.1"/>
    <property type="molecule type" value="Genomic_DNA"/>
</dbReference>
<comment type="caution">
    <text evidence="1">The sequence shown here is derived from an EMBL/GenBank/DDBJ whole genome shotgun (WGS) entry which is preliminary data.</text>
</comment>
<evidence type="ECO:0000313" key="2">
    <source>
        <dbReference type="Proteomes" id="UP001319180"/>
    </source>
</evidence>
<dbReference type="PROSITE" id="PS51257">
    <property type="entry name" value="PROKAR_LIPOPROTEIN"/>
    <property type="match status" value="1"/>
</dbReference>
<gene>
    <name evidence="1" type="ORF">KK078_08070</name>
</gene>
<reference evidence="1 2" key="1">
    <citation type="submission" date="2021-05" db="EMBL/GenBank/DDBJ databases">
        <title>A Polyphasic approach of four new species of the genus Ohtaekwangia: Ohtaekwangia histidinii sp. nov., Ohtaekwangia cretensis sp. nov., Ohtaekwangia indiensis sp. nov., Ohtaekwangia reichenbachii sp. nov. from diverse environment.</title>
        <authorList>
            <person name="Octaviana S."/>
        </authorList>
    </citation>
    <scope>NUCLEOTIDE SEQUENCE [LARGE SCALE GENOMIC DNA]</scope>
    <source>
        <strain evidence="1 2">PWU37</strain>
    </source>
</reference>